<evidence type="ECO:0000256" key="5">
    <source>
        <dbReference type="ARBA" id="ARBA00022448"/>
    </source>
</evidence>
<keyword evidence="10" id="KW-0406">Ion transport</keyword>
<feature type="transmembrane region" description="Helical" evidence="13">
    <location>
        <begin position="204"/>
        <end position="225"/>
    </location>
</feature>
<evidence type="ECO:0000256" key="1">
    <source>
        <dbReference type="ARBA" id="ARBA00003408"/>
    </source>
</evidence>
<feature type="transmembrane region" description="Helical" evidence="13">
    <location>
        <begin position="394"/>
        <end position="414"/>
    </location>
</feature>
<keyword evidence="6" id="KW-0050">Antiport</keyword>
<evidence type="ECO:0000313" key="14">
    <source>
        <dbReference type="EMBL" id="TCS79759.1"/>
    </source>
</evidence>
<dbReference type="PANTHER" id="PTHR43298:SF2">
    <property type="entry name" value="FMN_FAD EXPORTER YEEO-RELATED"/>
    <property type="match status" value="1"/>
</dbReference>
<sequence length="452" mass="49497">MKVKFLSQTMEQRRERILNGNALPTILMLSLPTLMMGAVQSLIPVMDGLFLNNLVGTTAASAVTYCTPVVNMMTALAQGLSAAGMAIIGQCNGRGDFEESRRTTVQLIIFAFILGFILAPILVVVGFVLSGHVNADIAHNVLIYISLNALVIPFSFLESIYNAIKNANGKPEDSFIRMLIMLILKILFNALFVGLFSWGLVGSVMASLASNILITVWMFYELFVSEKGERLEFKGFHFEKEIIKKLLFIGFPSMLSNLMLNLGFFLINTEVEKYGAIILNGQGIANNITSVCFILPASFGSAVTTMVSMNIGAGQPKRAKHACLVGCIVSAVTAALLIAIIVPSSSHLTVLFTRKPEVLSVANKALHIYTYSVIGFGIAMVEQGAFIGLGKTRITLVMSILRVWLLRYIFILLTESYLSYYAVFWGNLFSNYGAALISTILILRVKWKSAIH</sequence>
<dbReference type="GO" id="GO:0015297">
    <property type="term" value="F:antiporter activity"/>
    <property type="evidence" value="ECO:0007669"/>
    <property type="project" value="UniProtKB-KW"/>
</dbReference>
<feature type="transmembrane region" description="Helical" evidence="13">
    <location>
        <begin position="62"/>
        <end position="87"/>
    </location>
</feature>
<dbReference type="CDD" id="cd13138">
    <property type="entry name" value="MATE_yoeA_like"/>
    <property type="match status" value="1"/>
</dbReference>
<evidence type="ECO:0000256" key="3">
    <source>
        <dbReference type="ARBA" id="ARBA00010199"/>
    </source>
</evidence>
<evidence type="ECO:0000256" key="8">
    <source>
        <dbReference type="ARBA" id="ARBA00022692"/>
    </source>
</evidence>
<feature type="transmembrane region" description="Helical" evidence="13">
    <location>
        <begin position="366"/>
        <end position="387"/>
    </location>
</feature>
<feature type="transmembrane region" description="Helical" evidence="13">
    <location>
        <begin position="107"/>
        <end position="129"/>
    </location>
</feature>
<name>A0A4R3KA23_9FIRM</name>
<feature type="transmembrane region" description="Helical" evidence="13">
    <location>
        <begin position="141"/>
        <end position="164"/>
    </location>
</feature>
<dbReference type="Pfam" id="PF01554">
    <property type="entry name" value="MatE"/>
    <property type="match status" value="2"/>
</dbReference>
<dbReference type="PANTHER" id="PTHR43298">
    <property type="entry name" value="MULTIDRUG RESISTANCE PROTEIN NORM-RELATED"/>
    <property type="match status" value="1"/>
</dbReference>
<comment type="function">
    <text evidence="1">Multidrug efflux pump.</text>
</comment>
<comment type="caution">
    <text evidence="14">The sequence shown here is derived from an EMBL/GenBank/DDBJ whole genome shotgun (WGS) entry which is preliminary data.</text>
</comment>
<comment type="subcellular location">
    <subcellularLocation>
        <location evidence="2">Cell membrane</location>
        <topology evidence="2">Multi-pass membrane protein</topology>
    </subcellularLocation>
</comment>
<evidence type="ECO:0000256" key="2">
    <source>
        <dbReference type="ARBA" id="ARBA00004651"/>
    </source>
</evidence>
<feature type="transmembrane region" description="Helical" evidence="13">
    <location>
        <begin position="176"/>
        <end position="198"/>
    </location>
</feature>
<evidence type="ECO:0000256" key="7">
    <source>
        <dbReference type="ARBA" id="ARBA00022475"/>
    </source>
</evidence>
<dbReference type="Proteomes" id="UP000295726">
    <property type="component" value="Unassembled WGS sequence"/>
</dbReference>
<dbReference type="OrthoDB" id="363017at2"/>
<keyword evidence="7" id="KW-1003">Cell membrane</keyword>
<accession>A0A4R3KA23</accession>
<feature type="transmembrane region" description="Helical" evidence="13">
    <location>
        <begin position="246"/>
        <end position="267"/>
    </location>
</feature>
<dbReference type="InterPro" id="IPR002528">
    <property type="entry name" value="MATE_fam"/>
</dbReference>
<evidence type="ECO:0000256" key="13">
    <source>
        <dbReference type="SAM" id="Phobius"/>
    </source>
</evidence>
<feature type="transmembrane region" description="Helical" evidence="13">
    <location>
        <begin position="287"/>
        <end position="311"/>
    </location>
</feature>
<dbReference type="GO" id="GO:0006811">
    <property type="term" value="P:monoatomic ion transport"/>
    <property type="evidence" value="ECO:0007669"/>
    <property type="project" value="UniProtKB-KW"/>
</dbReference>
<organism evidence="14 15">
    <name type="scientific">Muricomes intestini</name>
    <dbReference type="NCBI Taxonomy" id="1796634"/>
    <lineage>
        <taxon>Bacteria</taxon>
        <taxon>Bacillati</taxon>
        <taxon>Bacillota</taxon>
        <taxon>Clostridia</taxon>
        <taxon>Lachnospirales</taxon>
        <taxon>Lachnospiraceae</taxon>
        <taxon>Muricomes</taxon>
    </lineage>
</organism>
<dbReference type="RefSeq" id="WP_132380063.1">
    <property type="nucleotide sequence ID" value="NZ_DAIPCY010000037.1"/>
</dbReference>
<keyword evidence="11 13" id="KW-0472">Membrane</keyword>
<evidence type="ECO:0000256" key="9">
    <source>
        <dbReference type="ARBA" id="ARBA00022989"/>
    </source>
</evidence>
<keyword evidence="5" id="KW-0813">Transport</keyword>
<dbReference type="GO" id="GO:0005886">
    <property type="term" value="C:plasma membrane"/>
    <property type="evidence" value="ECO:0007669"/>
    <property type="project" value="UniProtKB-SubCell"/>
</dbReference>
<feature type="transmembrane region" description="Helical" evidence="13">
    <location>
        <begin position="21"/>
        <end position="42"/>
    </location>
</feature>
<dbReference type="GO" id="GO:0042910">
    <property type="term" value="F:xenobiotic transmembrane transporter activity"/>
    <property type="evidence" value="ECO:0007669"/>
    <property type="project" value="InterPro"/>
</dbReference>
<proteinExistence type="inferred from homology"/>
<feature type="transmembrane region" description="Helical" evidence="13">
    <location>
        <begin position="323"/>
        <end position="346"/>
    </location>
</feature>
<keyword evidence="9 13" id="KW-1133">Transmembrane helix</keyword>
<evidence type="ECO:0000256" key="11">
    <source>
        <dbReference type="ARBA" id="ARBA00023136"/>
    </source>
</evidence>
<gene>
    <name evidence="14" type="ORF">EDD59_10712</name>
</gene>
<keyword evidence="15" id="KW-1185">Reference proteome</keyword>
<evidence type="ECO:0000256" key="6">
    <source>
        <dbReference type="ARBA" id="ARBA00022449"/>
    </source>
</evidence>
<evidence type="ECO:0000256" key="12">
    <source>
        <dbReference type="ARBA" id="ARBA00031636"/>
    </source>
</evidence>
<dbReference type="PIRSF" id="PIRSF006603">
    <property type="entry name" value="DinF"/>
    <property type="match status" value="1"/>
</dbReference>
<evidence type="ECO:0000256" key="4">
    <source>
        <dbReference type="ARBA" id="ARBA00020268"/>
    </source>
</evidence>
<dbReference type="NCBIfam" id="TIGR00797">
    <property type="entry name" value="matE"/>
    <property type="match status" value="1"/>
</dbReference>
<keyword evidence="8 13" id="KW-0812">Transmembrane</keyword>
<reference evidence="14 15" key="1">
    <citation type="submission" date="2019-03" db="EMBL/GenBank/DDBJ databases">
        <title>Genomic Encyclopedia of Type Strains, Phase IV (KMG-IV): sequencing the most valuable type-strain genomes for metagenomic binning, comparative biology and taxonomic classification.</title>
        <authorList>
            <person name="Goeker M."/>
        </authorList>
    </citation>
    <scope>NUCLEOTIDE SEQUENCE [LARGE SCALE GENOMIC DNA]</scope>
    <source>
        <strain evidence="14 15">DSM 29489</strain>
    </source>
</reference>
<dbReference type="EMBL" id="SLZZ01000007">
    <property type="protein sequence ID" value="TCS79759.1"/>
    <property type="molecule type" value="Genomic_DNA"/>
</dbReference>
<protein>
    <recommendedName>
        <fullName evidence="4">Probable multidrug resistance protein NorM</fullName>
    </recommendedName>
    <alternativeName>
        <fullName evidence="12">Multidrug-efflux transporter</fullName>
    </alternativeName>
</protein>
<evidence type="ECO:0000313" key="15">
    <source>
        <dbReference type="Proteomes" id="UP000295726"/>
    </source>
</evidence>
<dbReference type="InterPro" id="IPR050222">
    <property type="entry name" value="MATE_MdtK"/>
</dbReference>
<comment type="similarity">
    <text evidence="3">Belongs to the multi antimicrobial extrusion (MATE) (TC 2.A.66.1) family.</text>
</comment>
<dbReference type="AlphaFoldDB" id="A0A4R3KA23"/>
<dbReference type="InterPro" id="IPR048279">
    <property type="entry name" value="MdtK-like"/>
</dbReference>
<evidence type="ECO:0000256" key="10">
    <source>
        <dbReference type="ARBA" id="ARBA00023065"/>
    </source>
</evidence>